<feature type="binding site" evidence="2">
    <location>
        <position position="105"/>
    </location>
    <ligand>
        <name>CoA</name>
        <dbReference type="ChEBI" id="CHEBI:57287"/>
    </ligand>
</feature>
<evidence type="ECO:0000256" key="3">
    <source>
        <dbReference type="PIRSR" id="PIRSR603542-2"/>
    </source>
</evidence>
<feature type="binding site" evidence="3">
    <location>
        <position position="106"/>
    </location>
    <ligand>
        <name>Mg(2+)</name>
        <dbReference type="ChEBI" id="CHEBI:18420"/>
    </ligand>
</feature>
<dbReference type="InterPro" id="IPR041354">
    <property type="entry name" value="4PPT_N"/>
</dbReference>
<dbReference type="EMBL" id="QTTT01000001">
    <property type="protein sequence ID" value="REE95824.1"/>
    <property type="molecule type" value="Genomic_DNA"/>
</dbReference>
<dbReference type="GO" id="GO:0005886">
    <property type="term" value="C:plasma membrane"/>
    <property type="evidence" value="ECO:0007669"/>
    <property type="project" value="TreeGrafter"/>
</dbReference>
<dbReference type="Proteomes" id="UP000256661">
    <property type="component" value="Unassembled WGS sequence"/>
</dbReference>
<evidence type="ECO:0000259" key="4">
    <source>
        <dbReference type="Pfam" id="PF01648"/>
    </source>
</evidence>
<dbReference type="PANTHER" id="PTHR38096">
    <property type="entry name" value="ENTEROBACTIN SYNTHASE COMPONENT D"/>
    <property type="match status" value="1"/>
</dbReference>
<dbReference type="RefSeq" id="WP_116021565.1">
    <property type="nucleotide sequence ID" value="NZ_QTTT01000001.1"/>
</dbReference>
<dbReference type="SUPFAM" id="SSF56214">
    <property type="entry name" value="4'-phosphopantetheinyl transferase"/>
    <property type="match status" value="1"/>
</dbReference>
<dbReference type="PANTHER" id="PTHR38096:SF1">
    <property type="entry name" value="ENTEROBACTIN SYNTHASE COMPONENT D"/>
    <property type="match status" value="1"/>
</dbReference>
<organism evidence="6 7">
    <name type="scientific">Thermomonospora umbrina</name>
    <dbReference type="NCBI Taxonomy" id="111806"/>
    <lineage>
        <taxon>Bacteria</taxon>
        <taxon>Bacillati</taxon>
        <taxon>Actinomycetota</taxon>
        <taxon>Actinomycetes</taxon>
        <taxon>Streptosporangiales</taxon>
        <taxon>Thermomonosporaceae</taxon>
        <taxon>Thermomonospora</taxon>
    </lineage>
</organism>
<evidence type="ECO:0000256" key="1">
    <source>
        <dbReference type="ARBA" id="ARBA00022679"/>
    </source>
</evidence>
<feature type="domain" description="4'-phosphopantetheinyl transferase N-terminal" evidence="5">
    <location>
        <begin position="27"/>
        <end position="94"/>
    </location>
</feature>
<protein>
    <submittedName>
        <fullName evidence="6">4'-phosphopantetheinyl transferase EntD</fullName>
    </submittedName>
</protein>
<dbReference type="InterPro" id="IPR037143">
    <property type="entry name" value="4-PPantetheinyl_Trfase_dom_sf"/>
</dbReference>
<feature type="binding site" evidence="2">
    <location>
        <position position="39"/>
    </location>
    <ligand>
        <name>CoA</name>
        <dbReference type="ChEBI" id="CHEBI:57287"/>
    </ligand>
</feature>
<dbReference type="GO" id="GO:0000287">
    <property type="term" value="F:magnesium ion binding"/>
    <property type="evidence" value="ECO:0007669"/>
    <property type="project" value="InterPro"/>
</dbReference>
<name>A0A3D9STC7_9ACTN</name>
<evidence type="ECO:0000313" key="7">
    <source>
        <dbReference type="Proteomes" id="UP000256661"/>
    </source>
</evidence>
<feature type="binding site" evidence="2">
    <location>
        <begin position="83"/>
        <end position="84"/>
    </location>
    <ligand>
        <name>CoA</name>
        <dbReference type="ChEBI" id="CHEBI:57287"/>
    </ligand>
</feature>
<keyword evidence="1 6" id="KW-0808">Transferase</keyword>
<reference evidence="6 7" key="1">
    <citation type="submission" date="2018-08" db="EMBL/GenBank/DDBJ databases">
        <title>Sequencing the genomes of 1000 actinobacteria strains.</title>
        <authorList>
            <person name="Klenk H.-P."/>
        </authorList>
    </citation>
    <scope>NUCLEOTIDE SEQUENCE [LARGE SCALE GENOMIC DNA]</scope>
    <source>
        <strain evidence="6 7">DSM 43927</strain>
    </source>
</reference>
<dbReference type="AlphaFoldDB" id="A0A3D9STC7"/>
<feature type="domain" description="4'-phosphopantetheinyl transferase" evidence="4">
    <location>
        <begin position="102"/>
        <end position="190"/>
    </location>
</feature>
<dbReference type="PRINTS" id="PR01399">
    <property type="entry name" value="ENTSNTHTASED"/>
</dbReference>
<keyword evidence="3" id="KW-0479">Metal-binding</keyword>
<dbReference type="OrthoDB" id="8210607at2"/>
<dbReference type="Pfam" id="PF01648">
    <property type="entry name" value="ACPS"/>
    <property type="match status" value="1"/>
</dbReference>
<dbReference type="Pfam" id="PF17837">
    <property type="entry name" value="4PPT_N"/>
    <property type="match status" value="1"/>
</dbReference>
<comment type="caution">
    <text evidence="6">The sequence shown here is derived from an EMBL/GenBank/DDBJ whole genome shotgun (WGS) entry which is preliminary data.</text>
</comment>
<dbReference type="InterPro" id="IPR008278">
    <property type="entry name" value="4-PPantetheinyl_Trfase_dom"/>
</dbReference>
<feature type="binding site" evidence="2">
    <location>
        <position position="150"/>
    </location>
    <ligand>
        <name>CoA</name>
        <dbReference type="ChEBI" id="CHEBI:57287"/>
    </ligand>
</feature>
<feature type="binding site" evidence="3">
    <location>
        <position position="107"/>
    </location>
    <ligand>
        <name>Mg(2+)</name>
        <dbReference type="ChEBI" id="CHEBI:18420"/>
    </ligand>
</feature>
<feature type="binding site" evidence="2">
    <location>
        <position position="47"/>
    </location>
    <ligand>
        <name>CoA</name>
        <dbReference type="ChEBI" id="CHEBI:57287"/>
    </ligand>
</feature>
<keyword evidence="3" id="KW-0460">Magnesium</keyword>
<feature type="binding site" evidence="3">
    <location>
        <position position="105"/>
    </location>
    <ligand>
        <name>Mg(2+)</name>
        <dbReference type="ChEBI" id="CHEBI:18420"/>
    </ligand>
</feature>
<comment type="cofactor">
    <cofactor evidence="3">
        <name>Mg(2+)</name>
        <dbReference type="ChEBI" id="CHEBI:18420"/>
    </cofactor>
</comment>
<dbReference type="GO" id="GO:0009239">
    <property type="term" value="P:enterobactin biosynthetic process"/>
    <property type="evidence" value="ECO:0007669"/>
    <property type="project" value="InterPro"/>
</dbReference>
<dbReference type="InterPro" id="IPR003542">
    <property type="entry name" value="Enbac_synth_compD-like"/>
</dbReference>
<sequence>MIEKILPAEVAVAEARHDPPDAELFPEEEAVIVRAVAKRRREFTTVRFCARRALAELGVPPAPILPGKRGAPQWPAGVVGSMTHCEGYRAAVVARTGDVSALGIDAEPHGPLPEGVLTIVTRPAELSGLAALTASSPEVHWDRLLFSVKESIYKAWFPLTGDWLGFEDADVALSPDGSFSARILLDPAGRPTGFTGRWLVADGLVVSAVTALAP</sequence>
<proteinExistence type="predicted"/>
<feature type="binding site" evidence="2">
    <location>
        <position position="164"/>
    </location>
    <ligand>
        <name>CoA</name>
        <dbReference type="ChEBI" id="CHEBI:57287"/>
    </ligand>
</feature>
<dbReference type="Gene3D" id="3.90.470.20">
    <property type="entry name" value="4'-phosphopantetheinyl transferase domain"/>
    <property type="match status" value="1"/>
</dbReference>
<feature type="binding site" evidence="2">
    <location>
        <position position="154"/>
    </location>
    <ligand>
        <name>CoA</name>
        <dbReference type="ChEBI" id="CHEBI:57287"/>
    </ligand>
</feature>
<evidence type="ECO:0000256" key="2">
    <source>
        <dbReference type="PIRSR" id="PIRSR603542-1"/>
    </source>
</evidence>
<accession>A0A3D9STC7</accession>
<dbReference type="GO" id="GO:0008897">
    <property type="term" value="F:holo-[acyl-carrier-protein] synthase activity"/>
    <property type="evidence" value="ECO:0007669"/>
    <property type="project" value="InterPro"/>
</dbReference>
<evidence type="ECO:0000259" key="5">
    <source>
        <dbReference type="Pfam" id="PF17837"/>
    </source>
</evidence>
<keyword evidence="7" id="KW-1185">Reference proteome</keyword>
<evidence type="ECO:0000313" key="6">
    <source>
        <dbReference type="EMBL" id="REE95824.1"/>
    </source>
</evidence>
<gene>
    <name evidence="6" type="ORF">DFJ69_1237</name>
</gene>
<dbReference type="GO" id="GO:0009366">
    <property type="term" value="C:enterobactin synthetase complex"/>
    <property type="evidence" value="ECO:0007669"/>
    <property type="project" value="InterPro"/>
</dbReference>